<keyword evidence="2" id="KW-1185">Reference proteome</keyword>
<dbReference type="AlphaFoldDB" id="A0A9D4PYE4"/>
<reference evidence="1" key="2">
    <citation type="submission" date="2021-09" db="EMBL/GenBank/DDBJ databases">
        <authorList>
            <person name="Jia N."/>
            <person name="Wang J."/>
            <person name="Shi W."/>
            <person name="Du L."/>
            <person name="Sun Y."/>
            <person name="Zhan W."/>
            <person name="Jiang J."/>
            <person name="Wang Q."/>
            <person name="Zhang B."/>
            <person name="Ji P."/>
            <person name="Sakyi L.B."/>
            <person name="Cui X."/>
            <person name="Yuan T."/>
            <person name="Jiang B."/>
            <person name="Yang W."/>
            <person name="Lam T.T.-Y."/>
            <person name="Chang Q."/>
            <person name="Ding S."/>
            <person name="Wang X."/>
            <person name="Zhu J."/>
            <person name="Ruan X."/>
            <person name="Zhao L."/>
            <person name="Wei J."/>
            <person name="Que T."/>
            <person name="Du C."/>
            <person name="Cheng J."/>
            <person name="Dai P."/>
            <person name="Han X."/>
            <person name="Huang E."/>
            <person name="Gao Y."/>
            <person name="Liu J."/>
            <person name="Shao H."/>
            <person name="Ye R."/>
            <person name="Li L."/>
            <person name="Wei W."/>
            <person name="Wang X."/>
            <person name="Wang C."/>
            <person name="Huo Q."/>
            <person name="Li W."/>
            <person name="Guo W."/>
            <person name="Chen H."/>
            <person name="Chen S."/>
            <person name="Zhou L."/>
            <person name="Zhou L."/>
            <person name="Ni X."/>
            <person name="Tian J."/>
            <person name="Zhou Y."/>
            <person name="Sheng Y."/>
            <person name="Liu T."/>
            <person name="Pan Y."/>
            <person name="Xia L."/>
            <person name="Li J."/>
            <person name="Zhao F."/>
            <person name="Cao W."/>
        </authorList>
    </citation>
    <scope>NUCLEOTIDE SEQUENCE</scope>
    <source>
        <strain evidence="1">Rsan-2018</strain>
        <tissue evidence="1">Larvae</tissue>
    </source>
</reference>
<protein>
    <submittedName>
        <fullName evidence="1">Uncharacterized protein</fullName>
    </submittedName>
</protein>
<sequence>MEKKEVASLLRQRVDPLDLGIQDATIRPGRLQGIVVTTTSKEDSAKILQFIQNDKEMKNVQAKLLKENRIHMKVIGPEDDIDNDNLHARIVNQNRLVCSPDDIVIKETSPGRRGKTVILALNRSGSRAIGSMDHIEHRLVTLPHKQT</sequence>
<evidence type="ECO:0000313" key="2">
    <source>
        <dbReference type="Proteomes" id="UP000821837"/>
    </source>
</evidence>
<comment type="caution">
    <text evidence="1">The sequence shown here is derived from an EMBL/GenBank/DDBJ whole genome shotgun (WGS) entry which is preliminary data.</text>
</comment>
<name>A0A9D4PYE4_RHISA</name>
<evidence type="ECO:0000313" key="1">
    <source>
        <dbReference type="EMBL" id="KAH7961084.1"/>
    </source>
</evidence>
<organism evidence="1 2">
    <name type="scientific">Rhipicephalus sanguineus</name>
    <name type="common">Brown dog tick</name>
    <name type="synonym">Ixodes sanguineus</name>
    <dbReference type="NCBI Taxonomy" id="34632"/>
    <lineage>
        <taxon>Eukaryota</taxon>
        <taxon>Metazoa</taxon>
        <taxon>Ecdysozoa</taxon>
        <taxon>Arthropoda</taxon>
        <taxon>Chelicerata</taxon>
        <taxon>Arachnida</taxon>
        <taxon>Acari</taxon>
        <taxon>Parasitiformes</taxon>
        <taxon>Ixodida</taxon>
        <taxon>Ixodoidea</taxon>
        <taxon>Ixodidae</taxon>
        <taxon>Rhipicephalinae</taxon>
        <taxon>Rhipicephalus</taxon>
        <taxon>Rhipicephalus</taxon>
    </lineage>
</organism>
<dbReference type="Proteomes" id="UP000821837">
    <property type="component" value="Chromosome 3"/>
</dbReference>
<dbReference type="EMBL" id="JABSTV010001249">
    <property type="protein sequence ID" value="KAH7961084.1"/>
    <property type="molecule type" value="Genomic_DNA"/>
</dbReference>
<reference evidence="1" key="1">
    <citation type="journal article" date="2020" name="Cell">
        <title>Large-Scale Comparative Analyses of Tick Genomes Elucidate Their Genetic Diversity and Vector Capacities.</title>
        <authorList>
            <consortium name="Tick Genome and Microbiome Consortium (TIGMIC)"/>
            <person name="Jia N."/>
            <person name="Wang J."/>
            <person name="Shi W."/>
            <person name="Du L."/>
            <person name="Sun Y."/>
            <person name="Zhan W."/>
            <person name="Jiang J.F."/>
            <person name="Wang Q."/>
            <person name="Zhang B."/>
            <person name="Ji P."/>
            <person name="Bell-Sakyi L."/>
            <person name="Cui X.M."/>
            <person name="Yuan T.T."/>
            <person name="Jiang B.G."/>
            <person name="Yang W.F."/>
            <person name="Lam T.T."/>
            <person name="Chang Q.C."/>
            <person name="Ding S.J."/>
            <person name="Wang X.J."/>
            <person name="Zhu J.G."/>
            <person name="Ruan X.D."/>
            <person name="Zhao L."/>
            <person name="Wei J.T."/>
            <person name="Ye R.Z."/>
            <person name="Que T.C."/>
            <person name="Du C.H."/>
            <person name="Zhou Y.H."/>
            <person name="Cheng J.X."/>
            <person name="Dai P.F."/>
            <person name="Guo W.B."/>
            <person name="Han X.H."/>
            <person name="Huang E.J."/>
            <person name="Li L.F."/>
            <person name="Wei W."/>
            <person name="Gao Y.C."/>
            <person name="Liu J.Z."/>
            <person name="Shao H.Z."/>
            <person name="Wang X."/>
            <person name="Wang C.C."/>
            <person name="Yang T.C."/>
            <person name="Huo Q.B."/>
            <person name="Li W."/>
            <person name="Chen H.Y."/>
            <person name="Chen S.E."/>
            <person name="Zhou L.G."/>
            <person name="Ni X.B."/>
            <person name="Tian J.H."/>
            <person name="Sheng Y."/>
            <person name="Liu T."/>
            <person name="Pan Y.S."/>
            <person name="Xia L.Y."/>
            <person name="Li J."/>
            <person name="Zhao F."/>
            <person name="Cao W.C."/>
        </authorList>
    </citation>
    <scope>NUCLEOTIDE SEQUENCE</scope>
    <source>
        <strain evidence="1">Rsan-2018</strain>
    </source>
</reference>
<gene>
    <name evidence="1" type="ORF">HPB52_001835</name>
</gene>
<accession>A0A9D4PYE4</accession>
<proteinExistence type="predicted"/>